<reference key="2">
    <citation type="submission" date="2011-05" db="EMBL/GenBank/DDBJ databases">
        <title>The Genome Sequence of Magnaporthe oryzae 70-15.</title>
        <authorList>
            <consortium name="The Broad Institute Genome Sequencing Platform"/>
            <person name="Ma L.-J."/>
            <person name="Dead R."/>
            <person name="Young S.K."/>
            <person name="Zeng Q."/>
            <person name="Gargeya S."/>
            <person name="Fitzgerald M."/>
            <person name="Haas B."/>
            <person name="Abouelleil A."/>
            <person name="Alvarado L."/>
            <person name="Arachchi H.M."/>
            <person name="Berlin A."/>
            <person name="Brown A."/>
            <person name="Chapman S.B."/>
            <person name="Chen Z."/>
            <person name="Dunbar C."/>
            <person name="Freedman E."/>
            <person name="Gearin G."/>
            <person name="Gellesch M."/>
            <person name="Goldberg J."/>
            <person name="Griggs A."/>
            <person name="Gujja S."/>
            <person name="Heiman D."/>
            <person name="Howarth C."/>
            <person name="Larson L."/>
            <person name="Lui A."/>
            <person name="MacDonald P.J.P."/>
            <person name="Mehta T."/>
            <person name="Montmayeur A."/>
            <person name="Murphy C."/>
            <person name="Neiman D."/>
            <person name="Pearson M."/>
            <person name="Priest M."/>
            <person name="Roberts A."/>
            <person name="Saif S."/>
            <person name="Shea T."/>
            <person name="Shenoy N."/>
            <person name="Sisk P."/>
            <person name="Stolte C."/>
            <person name="Sykes S."/>
            <person name="Yandava C."/>
            <person name="Wortman J."/>
            <person name="Nusbaum C."/>
            <person name="Birren B."/>
        </authorList>
    </citation>
    <scope>NUCLEOTIDE SEQUENCE</scope>
    <source>
        <strain>70-15</strain>
    </source>
</reference>
<accession>G4N9K1</accession>
<proteinExistence type="predicted"/>
<reference evidence="1 2" key="1">
    <citation type="journal article" date="2005" name="Nature">
        <title>The genome sequence of the rice blast fungus Magnaporthe grisea.</title>
        <authorList>
            <person name="Dean R.A."/>
            <person name="Talbot N.J."/>
            <person name="Ebbole D.J."/>
            <person name="Farman M.L."/>
            <person name="Mitchell T.K."/>
            <person name="Orbach M.J."/>
            <person name="Thon M."/>
            <person name="Kulkarni R."/>
            <person name="Xu J.R."/>
            <person name="Pan H."/>
            <person name="Read N.D."/>
            <person name="Lee Y.H."/>
            <person name="Carbone I."/>
            <person name="Brown D."/>
            <person name="Oh Y.Y."/>
            <person name="Donofrio N."/>
            <person name="Jeong J.S."/>
            <person name="Soanes D.M."/>
            <person name="Djonovic S."/>
            <person name="Kolomiets E."/>
            <person name="Rehmeyer C."/>
            <person name="Li W."/>
            <person name="Harding M."/>
            <person name="Kim S."/>
            <person name="Lebrun M.H."/>
            <person name="Bohnert H."/>
            <person name="Coughlan S."/>
            <person name="Butler J."/>
            <person name="Calvo S."/>
            <person name="Ma L.J."/>
            <person name="Nicol R."/>
            <person name="Purcell S."/>
            <person name="Nusbaum C."/>
            <person name="Galagan J.E."/>
            <person name="Birren B.W."/>
        </authorList>
    </citation>
    <scope>NUCLEOTIDE SEQUENCE [LARGE SCALE GENOMIC DNA]</scope>
    <source>
        <strain evidence="2">70-15 / ATCC MYA-4617 / FGSC 8958</strain>
    </source>
</reference>
<keyword evidence="2" id="KW-1185">Reference proteome</keyword>
<evidence type="ECO:0000313" key="1">
    <source>
        <dbReference type="EMBL" id="EHA50393.1"/>
    </source>
</evidence>
<protein>
    <submittedName>
        <fullName evidence="1">Uncharacterized protein</fullName>
    </submittedName>
</protein>
<dbReference type="VEuPathDB" id="FungiDB:MGG_17126"/>
<dbReference type="AlphaFoldDB" id="G4N9K1"/>
<name>G4N9K1_PYRO7</name>
<dbReference type="EMBL" id="CM001234">
    <property type="protein sequence ID" value="EHA50393.1"/>
    <property type="molecule type" value="Genomic_DNA"/>
</dbReference>
<dbReference type="HOGENOM" id="CLU_3087714_0_0_1"/>
<sequence length="52" mass="5862">MRSRDAVLVCLNQRIERLSVTAIVQETYFVACMGCLACDPDHEKAKPLEHSI</sequence>
<dbReference type="Proteomes" id="UP000009058">
    <property type="component" value="Chromosome 4"/>
</dbReference>
<gene>
    <name evidence="1" type="ORF">MGG_17126</name>
</gene>
<dbReference type="RefSeq" id="XP_003716712.1">
    <property type="nucleotide sequence ID" value="XM_003716664.1"/>
</dbReference>
<dbReference type="KEGG" id="mgr:MGG_17126"/>
<dbReference type="GeneID" id="12985396"/>
<organism evidence="1 2">
    <name type="scientific">Pyricularia oryzae (strain 70-15 / ATCC MYA-4617 / FGSC 8958)</name>
    <name type="common">Rice blast fungus</name>
    <name type="synonym">Magnaporthe oryzae</name>
    <dbReference type="NCBI Taxonomy" id="242507"/>
    <lineage>
        <taxon>Eukaryota</taxon>
        <taxon>Fungi</taxon>
        <taxon>Dikarya</taxon>
        <taxon>Ascomycota</taxon>
        <taxon>Pezizomycotina</taxon>
        <taxon>Sordariomycetes</taxon>
        <taxon>Sordariomycetidae</taxon>
        <taxon>Magnaporthales</taxon>
        <taxon>Pyriculariaceae</taxon>
        <taxon>Pyricularia</taxon>
    </lineage>
</organism>
<dbReference type="InParanoid" id="G4N9K1"/>
<evidence type="ECO:0000313" key="2">
    <source>
        <dbReference type="Proteomes" id="UP000009058"/>
    </source>
</evidence>